<protein>
    <submittedName>
        <fullName evidence="1">Uncharacterized protein</fullName>
    </submittedName>
</protein>
<gene>
    <name evidence="1" type="ORF">ACFYTF_29200</name>
</gene>
<dbReference type="Proteomes" id="UP001601444">
    <property type="component" value="Unassembled WGS sequence"/>
</dbReference>
<dbReference type="EMBL" id="JBIAMX010000029">
    <property type="protein sequence ID" value="MFF0546921.1"/>
    <property type="molecule type" value="Genomic_DNA"/>
</dbReference>
<sequence length="170" mass="18313">MTQTPRPTPPPPPITAAVYLPATAPLPADPTPAARRWCADVAEAESLGHAALVLRYAHALSALRAVWRSRSRRIAAAAPRVITTAAEADTLPVGTILVHVDCPNPYPYPCIWRRACSPSEVEDEIDGGTYDHIHWAAWGDEDERYDGADLEGHADCGGPLLAVYVPTEES</sequence>
<organism evidence="1 2">
    <name type="scientific">Nocardia thailandica</name>
    <dbReference type="NCBI Taxonomy" id="257275"/>
    <lineage>
        <taxon>Bacteria</taxon>
        <taxon>Bacillati</taxon>
        <taxon>Actinomycetota</taxon>
        <taxon>Actinomycetes</taxon>
        <taxon>Mycobacteriales</taxon>
        <taxon>Nocardiaceae</taxon>
        <taxon>Nocardia</taxon>
    </lineage>
</organism>
<evidence type="ECO:0000313" key="1">
    <source>
        <dbReference type="EMBL" id="MFF0546921.1"/>
    </source>
</evidence>
<proteinExistence type="predicted"/>
<accession>A0ABW6PWV9</accession>
<name>A0ABW6PWV9_9NOCA</name>
<comment type="caution">
    <text evidence="1">The sequence shown here is derived from an EMBL/GenBank/DDBJ whole genome shotgun (WGS) entry which is preliminary data.</text>
</comment>
<dbReference type="RefSeq" id="WP_387703105.1">
    <property type="nucleotide sequence ID" value="NZ_JBIAMX010000029.1"/>
</dbReference>
<reference evidence="1 2" key="1">
    <citation type="submission" date="2024-10" db="EMBL/GenBank/DDBJ databases">
        <title>The Natural Products Discovery Center: Release of the First 8490 Sequenced Strains for Exploring Actinobacteria Biosynthetic Diversity.</title>
        <authorList>
            <person name="Kalkreuter E."/>
            <person name="Kautsar S.A."/>
            <person name="Yang D."/>
            <person name="Bader C.D."/>
            <person name="Teijaro C.N."/>
            <person name="Fluegel L."/>
            <person name="Davis C.M."/>
            <person name="Simpson J.R."/>
            <person name="Lauterbach L."/>
            <person name="Steele A.D."/>
            <person name="Gui C."/>
            <person name="Meng S."/>
            <person name="Li G."/>
            <person name="Viehrig K."/>
            <person name="Ye F."/>
            <person name="Su P."/>
            <person name="Kiefer A.F."/>
            <person name="Nichols A."/>
            <person name="Cepeda A.J."/>
            <person name="Yan W."/>
            <person name="Fan B."/>
            <person name="Jiang Y."/>
            <person name="Adhikari A."/>
            <person name="Zheng C.-J."/>
            <person name="Schuster L."/>
            <person name="Cowan T.M."/>
            <person name="Smanski M.J."/>
            <person name="Chevrette M.G."/>
            <person name="De Carvalho L.P.S."/>
            <person name="Shen B."/>
        </authorList>
    </citation>
    <scope>NUCLEOTIDE SEQUENCE [LARGE SCALE GENOMIC DNA]</scope>
    <source>
        <strain evidence="1 2">NPDC004045</strain>
    </source>
</reference>
<keyword evidence="2" id="KW-1185">Reference proteome</keyword>
<evidence type="ECO:0000313" key="2">
    <source>
        <dbReference type="Proteomes" id="UP001601444"/>
    </source>
</evidence>